<feature type="compositionally biased region" description="Basic and acidic residues" evidence="1">
    <location>
        <begin position="30"/>
        <end position="49"/>
    </location>
</feature>
<evidence type="ECO:0000256" key="1">
    <source>
        <dbReference type="SAM" id="MobiDB-lite"/>
    </source>
</evidence>
<name>A0A811BL83_9VIRU</name>
<evidence type="ECO:0000313" key="2">
    <source>
        <dbReference type="EMBL" id="BCU02709.1"/>
    </source>
</evidence>
<dbReference type="EMBL" id="LC625835">
    <property type="protein sequence ID" value="BCU02709.1"/>
    <property type="molecule type" value="Genomic_DNA"/>
</dbReference>
<protein>
    <submittedName>
        <fullName evidence="2">Uncharacterized protein</fullName>
    </submittedName>
</protein>
<accession>A0A811BL83</accession>
<evidence type="ECO:0000313" key="3">
    <source>
        <dbReference type="Proteomes" id="UP001253637"/>
    </source>
</evidence>
<feature type="compositionally biased region" description="Basic residues" evidence="1">
    <location>
        <begin position="1"/>
        <end position="21"/>
    </location>
</feature>
<sequence length="72" mass="8317">MTVGNRNRRTPCPKHAARKPRILSSIKSWRPRDRTQHRNSPKTDTDKSGRVRGCTPCKSFYLFFPYRGLAVG</sequence>
<organism evidence="2 3">
    <name type="scientific">Pandoravirus japonicus</name>
    <dbReference type="NCBI Taxonomy" id="2823154"/>
    <lineage>
        <taxon>Viruses</taxon>
        <taxon>Pandoravirus</taxon>
    </lineage>
</organism>
<dbReference type="Proteomes" id="UP001253637">
    <property type="component" value="Segment"/>
</dbReference>
<reference evidence="2" key="1">
    <citation type="submission" date="2021-04" db="EMBL/GenBank/DDBJ databases">
        <title>Draft Genome Sequence of Pandoravirus japonicus, Isolated from the Sabaishi River of Niigata, Japan.</title>
        <authorList>
            <person name="Hosokawa N."/>
            <person name="Takahashi H."/>
            <person name="Aoki K."/>
            <person name="Takemura M."/>
        </authorList>
    </citation>
    <scope>NUCLEOTIDE SEQUENCE</scope>
</reference>
<proteinExistence type="predicted"/>
<feature type="region of interest" description="Disordered" evidence="1">
    <location>
        <begin position="1"/>
        <end position="51"/>
    </location>
</feature>